<dbReference type="Gene3D" id="1.10.4190.10">
    <property type="entry name" value="Urease accessory protein UreF"/>
    <property type="match status" value="1"/>
</dbReference>
<organism evidence="4 5">
    <name type="scientific">Porphyridium purpureum</name>
    <name type="common">Red alga</name>
    <name type="synonym">Porphyridium cruentum</name>
    <dbReference type="NCBI Taxonomy" id="35688"/>
    <lineage>
        <taxon>Eukaryota</taxon>
        <taxon>Rhodophyta</taxon>
        <taxon>Bangiophyceae</taxon>
        <taxon>Porphyridiales</taxon>
        <taxon>Porphyridiaceae</taxon>
        <taxon>Porphyridium</taxon>
    </lineage>
</organism>
<dbReference type="Pfam" id="PF01730">
    <property type="entry name" value="UreF"/>
    <property type="match status" value="1"/>
</dbReference>
<evidence type="ECO:0000256" key="3">
    <source>
        <dbReference type="ARBA" id="ARBA00046339"/>
    </source>
</evidence>
<keyword evidence="1" id="KW-0996">Nickel insertion</keyword>
<dbReference type="PANTHER" id="PTHR33620">
    <property type="entry name" value="UREASE ACCESSORY PROTEIN F"/>
    <property type="match status" value="1"/>
</dbReference>
<comment type="caution">
    <text evidence="4">The sequence shown here is derived from an EMBL/GenBank/DDBJ whole genome shotgun (WGS) entry which is preliminary data.</text>
</comment>
<accession>A0A5J4YYN2</accession>
<dbReference type="Proteomes" id="UP000324585">
    <property type="component" value="Unassembled WGS sequence"/>
</dbReference>
<dbReference type="PANTHER" id="PTHR33620:SF1">
    <property type="entry name" value="UREASE ACCESSORY PROTEIN F"/>
    <property type="match status" value="1"/>
</dbReference>
<dbReference type="InterPro" id="IPR038277">
    <property type="entry name" value="UreF_sf"/>
</dbReference>
<dbReference type="AlphaFoldDB" id="A0A5J4YYN2"/>
<reference evidence="5" key="1">
    <citation type="journal article" date="2019" name="Nat. Commun.">
        <title>Expansion of phycobilisome linker gene families in mesophilic red algae.</title>
        <authorList>
            <person name="Lee J."/>
            <person name="Kim D."/>
            <person name="Bhattacharya D."/>
            <person name="Yoon H.S."/>
        </authorList>
    </citation>
    <scope>NUCLEOTIDE SEQUENCE [LARGE SCALE GENOMIC DNA]</scope>
    <source>
        <strain evidence="5">CCMP 1328</strain>
    </source>
</reference>
<evidence type="ECO:0000256" key="1">
    <source>
        <dbReference type="ARBA" id="ARBA00022988"/>
    </source>
</evidence>
<keyword evidence="5" id="KW-1185">Reference proteome</keyword>
<sequence length="290" mass="31271">MWNVWMLLDSAFPSGGFVQSNGLEASLQCGVLAEHHGRHGADARHTEPSSVRHLVQFSLQSLHASARCVLPFARAAWMRAGRLSVSQGEKVEKGLLAEILQLDELLDERLSAVAITSESSRAQGAALLNTIYQAELAGSAADSSVKVLLAWKQHIVQRSAPGHFAVVFGCVIAFVCSNQEVSNACMLSRLFLFWQARALLSAGVRLGMVGAIASQKIMQDLGPAIEILARLGEEQMRACIHGSASGDHDWCGSDFIKLMDHLAELPTSTSPLLDNAACAHAHLYSRLFTS</sequence>
<dbReference type="OrthoDB" id="2550922at2759"/>
<dbReference type="OMA" id="WVGRHEK"/>
<evidence type="ECO:0000256" key="2">
    <source>
        <dbReference type="ARBA" id="ARBA00023186"/>
    </source>
</evidence>
<dbReference type="InterPro" id="IPR002639">
    <property type="entry name" value="UreF"/>
</dbReference>
<proteinExistence type="inferred from homology"/>
<evidence type="ECO:0000313" key="4">
    <source>
        <dbReference type="EMBL" id="KAA8496719.1"/>
    </source>
</evidence>
<evidence type="ECO:0000313" key="5">
    <source>
        <dbReference type="Proteomes" id="UP000324585"/>
    </source>
</evidence>
<dbReference type="GO" id="GO:0016151">
    <property type="term" value="F:nickel cation binding"/>
    <property type="evidence" value="ECO:0007669"/>
    <property type="project" value="InterPro"/>
</dbReference>
<dbReference type="EMBL" id="VRMN01000002">
    <property type="protein sequence ID" value="KAA8496719.1"/>
    <property type="molecule type" value="Genomic_DNA"/>
</dbReference>
<name>A0A5J4YYN2_PORPP</name>
<comment type="similarity">
    <text evidence="3">Belongs to the UreF family.</text>
</comment>
<keyword evidence="2" id="KW-0143">Chaperone</keyword>
<gene>
    <name evidence="4" type="ORF">FVE85_0448</name>
</gene>
<protein>
    <submittedName>
        <fullName evidence="4">Urease accessory protein F</fullName>
    </submittedName>
</protein>